<feature type="region of interest" description="Disordered" evidence="1">
    <location>
        <begin position="47"/>
        <end position="117"/>
    </location>
</feature>
<evidence type="ECO:0000313" key="2">
    <source>
        <dbReference type="EMBL" id="GIX94308.1"/>
    </source>
</evidence>
<comment type="caution">
    <text evidence="2">The sequence shown here is derived from an EMBL/GenBank/DDBJ whole genome shotgun (WGS) entry which is preliminary data.</text>
</comment>
<sequence length="117" mass="13306">MQAAESLFSRSHAFWIDGSWLNVFRPPILSGFEKASVQPQKMFRVLRHHQAPRVRGEEKPPFGPRHDRHRVDAEHPHHLPAHLRVEGTAGSPRTTRSAPTSTTRDTSSTRHLVSVHL</sequence>
<reference evidence="2 3" key="1">
    <citation type="submission" date="2021-06" db="EMBL/GenBank/DDBJ databases">
        <title>Caerostris extrusa draft genome.</title>
        <authorList>
            <person name="Kono N."/>
            <person name="Arakawa K."/>
        </authorList>
    </citation>
    <scope>NUCLEOTIDE SEQUENCE [LARGE SCALE GENOMIC DNA]</scope>
</reference>
<proteinExistence type="predicted"/>
<keyword evidence="3" id="KW-1185">Reference proteome</keyword>
<dbReference type="EMBL" id="BPLR01004359">
    <property type="protein sequence ID" value="GIX94308.1"/>
    <property type="molecule type" value="Genomic_DNA"/>
</dbReference>
<dbReference type="Proteomes" id="UP001054945">
    <property type="component" value="Unassembled WGS sequence"/>
</dbReference>
<gene>
    <name evidence="2" type="ORF">CEXT_395901</name>
</gene>
<dbReference type="AlphaFoldDB" id="A0AAV4PE60"/>
<evidence type="ECO:0000256" key="1">
    <source>
        <dbReference type="SAM" id="MobiDB-lite"/>
    </source>
</evidence>
<accession>A0AAV4PE60</accession>
<evidence type="ECO:0000313" key="3">
    <source>
        <dbReference type="Proteomes" id="UP001054945"/>
    </source>
</evidence>
<feature type="compositionally biased region" description="Low complexity" evidence="1">
    <location>
        <begin position="91"/>
        <end position="110"/>
    </location>
</feature>
<organism evidence="2 3">
    <name type="scientific">Caerostris extrusa</name>
    <name type="common">Bark spider</name>
    <name type="synonym">Caerostris bankana</name>
    <dbReference type="NCBI Taxonomy" id="172846"/>
    <lineage>
        <taxon>Eukaryota</taxon>
        <taxon>Metazoa</taxon>
        <taxon>Ecdysozoa</taxon>
        <taxon>Arthropoda</taxon>
        <taxon>Chelicerata</taxon>
        <taxon>Arachnida</taxon>
        <taxon>Araneae</taxon>
        <taxon>Araneomorphae</taxon>
        <taxon>Entelegynae</taxon>
        <taxon>Araneoidea</taxon>
        <taxon>Araneidae</taxon>
        <taxon>Caerostris</taxon>
    </lineage>
</organism>
<name>A0AAV4PE60_CAEEX</name>
<protein>
    <submittedName>
        <fullName evidence="2">Uncharacterized protein</fullName>
    </submittedName>
</protein>